<sequence length="349" mass="37842">MSVQEIEYPEFFDSLDEIAPPCAATSLIGHEPSMEQIFSAISGGHHALILDGERGIGKATAAFLTANAVLGDVSLTGAQTLYSCDSGSTTYRQIAQNVHPNMLYLTRPKKDDGKGFKTVITVDEVRRLQRFLGMTSSAGEKRVIIIDGLGDMNRNAANAVLKLLEEPPVNTLFLLVCHGLGGILPTIRSRCQVVRFQPLDDAQVRAVLDMAAGSILDADQLPQLTALSGGSVRYALLMALNGGLELKENLDAFLNADQFDTARAHKLADVAGARGSDTHNILLRHMMFEAIQQAAIQAANNGNIHRAAQIARFDEEFGERAHIADGFNLDRKQEFLIMANKVHSLLHTA</sequence>
<dbReference type="OrthoDB" id="9811073at2"/>
<evidence type="ECO:0008006" key="3">
    <source>
        <dbReference type="Google" id="ProtNLM"/>
    </source>
</evidence>
<gene>
    <name evidence="1" type="ORF">SU32_08740</name>
</gene>
<dbReference type="PANTHER" id="PTHR11669:SF8">
    <property type="entry name" value="DNA POLYMERASE III SUBUNIT DELTA"/>
    <property type="match status" value="1"/>
</dbReference>
<dbReference type="Proteomes" id="UP000038011">
    <property type="component" value="Unassembled WGS sequence"/>
</dbReference>
<protein>
    <recommendedName>
        <fullName evidence="3">DNA polymerase III subunit delta</fullName>
    </recommendedName>
</protein>
<reference evidence="1 2" key="1">
    <citation type="submission" date="2015-01" db="EMBL/GenBank/DDBJ databases">
        <title>Ahrensia donghaiensis sp. nov., a novel dimethylsulphoniopropionate-cleavage bacterium isolated from seawater and emended descriptions of the genus Ahrensia and Ahrensia kielensis.</title>
        <authorList>
            <person name="Liu J."/>
        </authorList>
    </citation>
    <scope>NUCLEOTIDE SEQUENCE [LARGE SCALE GENOMIC DNA]</scope>
    <source>
        <strain evidence="1 2">LZD062</strain>
    </source>
</reference>
<dbReference type="PANTHER" id="PTHR11669">
    <property type="entry name" value="REPLICATION FACTOR C / DNA POLYMERASE III GAMMA-TAU SUBUNIT"/>
    <property type="match status" value="1"/>
</dbReference>
<dbReference type="Pfam" id="PF13177">
    <property type="entry name" value="DNA_pol3_delta2"/>
    <property type="match status" value="1"/>
</dbReference>
<dbReference type="InterPro" id="IPR027417">
    <property type="entry name" value="P-loop_NTPase"/>
</dbReference>
<dbReference type="GO" id="GO:0009360">
    <property type="term" value="C:DNA polymerase III complex"/>
    <property type="evidence" value="ECO:0007669"/>
    <property type="project" value="TreeGrafter"/>
</dbReference>
<dbReference type="AlphaFoldDB" id="A0A0M9GMM9"/>
<proteinExistence type="predicted"/>
<dbReference type="Gene3D" id="3.40.50.300">
    <property type="entry name" value="P-loop containing nucleotide triphosphate hydrolases"/>
    <property type="match status" value="1"/>
</dbReference>
<name>A0A0M9GMM9_9HYPH</name>
<dbReference type="SUPFAM" id="SSF52540">
    <property type="entry name" value="P-loop containing nucleoside triphosphate hydrolases"/>
    <property type="match status" value="1"/>
</dbReference>
<dbReference type="RefSeq" id="WP_053998975.1">
    <property type="nucleotide sequence ID" value="NZ_JXMU01000011.1"/>
</dbReference>
<comment type="caution">
    <text evidence="1">The sequence shown here is derived from an EMBL/GenBank/DDBJ whole genome shotgun (WGS) entry which is preliminary data.</text>
</comment>
<dbReference type="EMBL" id="JXMU01000011">
    <property type="protein sequence ID" value="KPB01333.1"/>
    <property type="molecule type" value="Genomic_DNA"/>
</dbReference>
<dbReference type="STRING" id="1514904.SU32_08740"/>
<evidence type="ECO:0000313" key="2">
    <source>
        <dbReference type="Proteomes" id="UP000038011"/>
    </source>
</evidence>
<dbReference type="InterPro" id="IPR050238">
    <property type="entry name" value="DNA_Rep/Repair_Clamp_Loader"/>
</dbReference>
<dbReference type="PATRIC" id="fig|1514904.3.peg.567"/>
<accession>A0A0M9GMM9</accession>
<keyword evidence="2" id="KW-1185">Reference proteome</keyword>
<organism evidence="1 2">
    <name type="scientific">Ahrensia marina</name>
    <dbReference type="NCBI Taxonomy" id="1514904"/>
    <lineage>
        <taxon>Bacteria</taxon>
        <taxon>Pseudomonadati</taxon>
        <taxon>Pseudomonadota</taxon>
        <taxon>Alphaproteobacteria</taxon>
        <taxon>Hyphomicrobiales</taxon>
        <taxon>Ahrensiaceae</taxon>
        <taxon>Ahrensia</taxon>
    </lineage>
</organism>
<dbReference type="GO" id="GO:0006261">
    <property type="term" value="P:DNA-templated DNA replication"/>
    <property type="evidence" value="ECO:0007669"/>
    <property type="project" value="TreeGrafter"/>
</dbReference>
<dbReference type="NCBIfam" id="NF006586">
    <property type="entry name" value="PRK09112.1"/>
    <property type="match status" value="1"/>
</dbReference>
<evidence type="ECO:0000313" key="1">
    <source>
        <dbReference type="EMBL" id="KPB01333.1"/>
    </source>
</evidence>